<protein>
    <submittedName>
        <fullName evidence="2">Uncharacterized protein LOC113867091 isoform X1</fullName>
    </submittedName>
</protein>
<name>A0A8B8LPT3_ABRPR</name>
<proteinExistence type="predicted"/>
<evidence type="ECO:0000313" key="1">
    <source>
        <dbReference type="Proteomes" id="UP000694853"/>
    </source>
</evidence>
<dbReference type="PANTHER" id="PTHR35738">
    <property type="entry name" value="OS05G0577800 PROTEIN"/>
    <property type="match status" value="1"/>
</dbReference>
<dbReference type="InterPro" id="IPR023614">
    <property type="entry name" value="Porin_dom_sf"/>
</dbReference>
<dbReference type="Proteomes" id="UP000694853">
    <property type="component" value="Unplaced"/>
</dbReference>
<dbReference type="RefSeq" id="XP_027357882.1">
    <property type="nucleotide sequence ID" value="XM_027502081.1"/>
</dbReference>
<dbReference type="PANTHER" id="PTHR35738:SF3">
    <property type="entry name" value="OS05G0577800 PROTEIN"/>
    <property type="match status" value="1"/>
</dbReference>
<dbReference type="KEGG" id="aprc:113867091"/>
<reference evidence="2" key="2">
    <citation type="submission" date="2025-08" db="UniProtKB">
        <authorList>
            <consortium name="RefSeq"/>
        </authorList>
    </citation>
    <scope>IDENTIFICATION</scope>
    <source>
        <tissue evidence="2">Young leaves</tissue>
    </source>
</reference>
<dbReference type="GeneID" id="113867091"/>
<evidence type="ECO:0000313" key="2">
    <source>
        <dbReference type="RefSeq" id="XP_027357882.1"/>
    </source>
</evidence>
<dbReference type="Gene3D" id="2.40.160.10">
    <property type="entry name" value="Porin"/>
    <property type="match status" value="1"/>
</dbReference>
<reference evidence="1" key="1">
    <citation type="journal article" date="2019" name="Toxins">
        <title>Detection of Abrin-Like and Prepropulchellin-Like Toxin Genes and Transcripts Using Whole Genome Sequencing and Full-Length Transcript Sequencing of Abrus precatorius.</title>
        <authorList>
            <person name="Hovde B.T."/>
            <person name="Daligault H.E."/>
            <person name="Hanschen E.R."/>
            <person name="Kunde Y.A."/>
            <person name="Johnson M.B."/>
            <person name="Starkenburg S.R."/>
            <person name="Johnson S.L."/>
        </authorList>
    </citation>
    <scope>NUCLEOTIDE SEQUENCE [LARGE SCALE GENOMIC DNA]</scope>
</reference>
<accession>A0A8B8LPT3</accession>
<keyword evidence="1" id="KW-1185">Reference proteome</keyword>
<organism evidence="1 2">
    <name type="scientific">Abrus precatorius</name>
    <name type="common">Indian licorice</name>
    <name type="synonym">Glycine abrus</name>
    <dbReference type="NCBI Taxonomy" id="3816"/>
    <lineage>
        <taxon>Eukaryota</taxon>
        <taxon>Viridiplantae</taxon>
        <taxon>Streptophyta</taxon>
        <taxon>Embryophyta</taxon>
        <taxon>Tracheophyta</taxon>
        <taxon>Spermatophyta</taxon>
        <taxon>Magnoliopsida</taxon>
        <taxon>eudicotyledons</taxon>
        <taxon>Gunneridae</taxon>
        <taxon>Pentapetalae</taxon>
        <taxon>rosids</taxon>
        <taxon>fabids</taxon>
        <taxon>Fabales</taxon>
        <taxon>Fabaceae</taxon>
        <taxon>Papilionoideae</taxon>
        <taxon>50 kb inversion clade</taxon>
        <taxon>NPAAA clade</taxon>
        <taxon>indigoferoid/millettioid clade</taxon>
        <taxon>Abreae</taxon>
        <taxon>Abrus</taxon>
    </lineage>
</organism>
<gene>
    <name evidence="2" type="primary">LOC113867091</name>
</gene>
<dbReference type="AlphaFoldDB" id="A0A8B8LPT3"/>
<sequence length="422" mass="47242">MWKWFTKGAEAPPPVVLVPPLFDFPPLAARNRMLHSSYDVVFGKLALRCLFQDYFHQARHFTTTIMLKPIDDPHVDLVATVAGPVDRKPEDNIAGNALFRWQSDVNDPHTFMDLYVSTIDPILQMRSCAYYPKYGFGAFGVFPLLLKKRESSQDYGLMGLRYGSGNLSFGVTLMPFAMKDELPKSAWLVSKIGRVTAGVQYEPQQGNAKLSNLMNWSCAMGYGVGSGSPLSPSFNFSLELVKSSQFIASFYQHMVVQRRVKNPFEENVVVGITNYIDFGFELQTSVDDAFAANNIADSTFQIGASWQANKNLLLKAKVGPRSSSMAFAFKSWWKPSFTFSVSATRDRADGKMQYGFGIQSESLRDASYQRADPNFVMLTPSKEHLAEGIVWETGKRPMLQADINAGHFDGLPRELQPLDKIL</sequence>